<dbReference type="EMBL" id="CP000472">
    <property type="protein sequence ID" value="ACJ27434.1"/>
    <property type="molecule type" value="Genomic_DNA"/>
</dbReference>
<reference evidence="1 2" key="1">
    <citation type="journal article" date="2008" name="PLoS ONE">
        <title>Environmental adaptation: genomic analysis of the piezotolerant and psychrotolerant deep-sea iron reducing bacterium Shewanella piezotolerans WP3.</title>
        <authorList>
            <person name="Wang F."/>
            <person name="Wang J."/>
            <person name="Jian H."/>
            <person name="Zhang B."/>
            <person name="Li S."/>
            <person name="Wang F."/>
            <person name="Zeng X."/>
            <person name="Gao L."/>
            <person name="Bartlett D.H."/>
            <person name="Yu J."/>
            <person name="Hu S."/>
            <person name="Xiao X."/>
        </authorList>
    </citation>
    <scope>NUCLEOTIDE SEQUENCE [LARGE SCALE GENOMIC DNA]</scope>
    <source>
        <strain evidence="2">WP3 / JCM 13877</strain>
    </source>
</reference>
<dbReference type="AlphaFoldDB" id="B8CIF8"/>
<evidence type="ECO:0000313" key="1">
    <source>
        <dbReference type="EMBL" id="ACJ27434.1"/>
    </source>
</evidence>
<keyword evidence="2" id="KW-1185">Reference proteome</keyword>
<accession>B8CIF8</accession>
<proteinExistence type="predicted"/>
<dbReference type="Proteomes" id="UP000000753">
    <property type="component" value="Chromosome"/>
</dbReference>
<sequence>MLSSKANTKALTMQLLAAEEFPQICNKIKYKHRVNNIKKSE</sequence>
<protein>
    <submittedName>
        <fullName evidence="1">Uncharacterized protein</fullName>
    </submittedName>
</protein>
<dbReference type="KEGG" id="swp:swp_0612"/>
<dbReference type="STRING" id="225849.swp_0612"/>
<evidence type="ECO:0000313" key="2">
    <source>
        <dbReference type="Proteomes" id="UP000000753"/>
    </source>
</evidence>
<name>B8CIF8_SHEPW</name>
<organism evidence="1 2">
    <name type="scientific">Shewanella piezotolerans (strain WP3 / JCM 13877)</name>
    <dbReference type="NCBI Taxonomy" id="225849"/>
    <lineage>
        <taxon>Bacteria</taxon>
        <taxon>Pseudomonadati</taxon>
        <taxon>Pseudomonadota</taxon>
        <taxon>Gammaproteobacteria</taxon>
        <taxon>Alteromonadales</taxon>
        <taxon>Shewanellaceae</taxon>
        <taxon>Shewanella</taxon>
    </lineage>
</organism>
<dbReference type="HOGENOM" id="CLU_3276584_0_0_6"/>
<gene>
    <name evidence="1" type="ordered locus">swp_0612</name>
</gene>